<dbReference type="AlphaFoldDB" id="A0A4Q9MWW8"/>
<organism evidence="2">
    <name type="scientific">Dichomitus squalens</name>
    <dbReference type="NCBI Taxonomy" id="114155"/>
    <lineage>
        <taxon>Eukaryota</taxon>
        <taxon>Fungi</taxon>
        <taxon>Dikarya</taxon>
        <taxon>Basidiomycota</taxon>
        <taxon>Agaricomycotina</taxon>
        <taxon>Agaricomycetes</taxon>
        <taxon>Polyporales</taxon>
        <taxon>Polyporaceae</taxon>
        <taxon>Dichomitus</taxon>
    </lineage>
</organism>
<dbReference type="Proteomes" id="UP000292957">
    <property type="component" value="Unassembled WGS sequence"/>
</dbReference>
<dbReference type="OrthoDB" id="10008801at2759"/>
<evidence type="ECO:0000313" key="2">
    <source>
        <dbReference type="EMBL" id="TBU32195.1"/>
    </source>
</evidence>
<gene>
    <name evidence="2" type="ORF">BD311DRAFT_786147</name>
</gene>
<evidence type="ECO:0000256" key="1">
    <source>
        <dbReference type="SAM" id="MobiDB-lite"/>
    </source>
</evidence>
<protein>
    <submittedName>
        <fullName evidence="2">Uncharacterized protein</fullName>
    </submittedName>
</protein>
<accession>A0A4Q9MWW8</accession>
<dbReference type="EMBL" id="ML143396">
    <property type="protein sequence ID" value="TBU32195.1"/>
    <property type="molecule type" value="Genomic_DNA"/>
</dbReference>
<reference evidence="2" key="1">
    <citation type="submission" date="2019-01" db="EMBL/GenBank/DDBJ databases">
        <title>Draft genome sequences of three monokaryotic isolates of the white-rot basidiomycete fungus Dichomitus squalens.</title>
        <authorList>
            <consortium name="DOE Joint Genome Institute"/>
            <person name="Lopez S.C."/>
            <person name="Andreopoulos B."/>
            <person name="Pangilinan J."/>
            <person name="Lipzen A."/>
            <person name="Riley R."/>
            <person name="Ahrendt S."/>
            <person name="Ng V."/>
            <person name="Barry K."/>
            <person name="Daum C."/>
            <person name="Grigoriev I.V."/>
            <person name="Hilden K.S."/>
            <person name="Makela M.R."/>
            <person name="de Vries R.P."/>
        </authorList>
    </citation>
    <scope>NUCLEOTIDE SEQUENCE [LARGE SCALE GENOMIC DNA]</scope>
    <source>
        <strain evidence="2">OM18370.1</strain>
    </source>
</reference>
<feature type="region of interest" description="Disordered" evidence="1">
    <location>
        <begin position="36"/>
        <end position="65"/>
    </location>
</feature>
<proteinExistence type="predicted"/>
<name>A0A4Q9MWW8_9APHY</name>
<sequence length="185" mass="20700">MICRSCMSNVASSSSRTRALATTALRLAHTHALRHSSLLTHSRPSSRAPAHHHQQAGPSSQAREAFHTRSAAFSTTARRGADELPRENLQAIFEQKQRFLKLLQEKPEVEEHIRGFVQLLKDNGVDVSSGQMPSKLDMFRLMMKKEIRESATCMATTLQEAGIDLRNPEMMQSLMTMQSISKGNK</sequence>